<dbReference type="Gene3D" id="3.60.20.10">
    <property type="entry name" value="Glutamine Phosphoribosylpyrophosphate, subunit 1, domain 1"/>
    <property type="match status" value="1"/>
</dbReference>
<dbReference type="InterPro" id="IPR023343">
    <property type="entry name" value="Penicillin_amidase_dom1"/>
</dbReference>
<comment type="cofactor">
    <cofactor evidence="5">
        <name>Ca(2+)</name>
        <dbReference type="ChEBI" id="CHEBI:29108"/>
    </cofactor>
    <text evidence="5">Binds 1 Ca(2+) ion per dimer.</text>
</comment>
<evidence type="ECO:0000256" key="3">
    <source>
        <dbReference type="ARBA" id="ARBA00023145"/>
    </source>
</evidence>
<evidence type="ECO:0000256" key="5">
    <source>
        <dbReference type="PIRSR" id="PIRSR001227-2"/>
    </source>
</evidence>
<evidence type="ECO:0000313" key="6">
    <source>
        <dbReference type="EMBL" id="QDP97867.1"/>
    </source>
</evidence>
<comment type="similarity">
    <text evidence="1">Belongs to the peptidase S45 family.</text>
</comment>
<evidence type="ECO:0000256" key="1">
    <source>
        <dbReference type="ARBA" id="ARBA00006586"/>
    </source>
</evidence>
<proteinExistence type="inferred from homology"/>
<sequence length="685" mass="75090">MVAEVFRDPWGIPHLRADSVDELARLQGRIAATDRAWQLEWNRRRAEGRTAEVVGSAGVTFDRFARRARIDETARRGFDRLDPRTRNWCTAYVDGVNDGLDAGAAGAYEFVSLEIGPGRWQPWTPLAVFAVQQLLFGGFPYKLWRRHIDQRLGQGAIGLLESAIEDSPGSNAWAVTGDRARGGLPMIAGDSHRTMDFPGVYQQVRLACPEFDVIGFSFPGVPGIQHFGHAGEVAWAITNAMADYQDLFLEELRADGDQLSARGPDGWRPVRHSEELIMVRGGEPVPVKINITERGPVIIDEPDGPTISLRTPSQVEADLGFGALLPLLRARTVDDVTAALSHWVEPVNSALIADRAGAVRHLIAGRVPIRDDRNLDVPVPAWDPRHAWTGDYAQVPYDEVTDLTANGNDRASGGGLGRYYASDWRATRIRRRLGALPPRSADAEAMSIIHRDVRSGPGGRAVELIRAAEVDGPAKLIKDELVDWDAEMTADSRPALLYAAWREAMIDWLLEQPALARLHDPDPLPALYDAVMNVPYRIGSSFDTICANADRLGLDLNAGVVSALEAVAADPPHGTWGDVHRLSAVHALTDLADDHVPPMPQTRLAGDTGCVFCTHSSPGISHECSFASVTRYAWDLSDRSASRWVVPFGSSGRPDSPHHLDQHGSWARGELLPVITDWAQLIKEE</sequence>
<dbReference type="GO" id="GO:0017000">
    <property type="term" value="P:antibiotic biosynthetic process"/>
    <property type="evidence" value="ECO:0007669"/>
    <property type="project" value="InterPro"/>
</dbReference>
<dbReference type="Pfam" id="PF01804">
    <property type="entry name" value="Penicil_amidase"/>
    <property type="match status" value="1"/>
</dbReference>
<keyword evidence="5" id="KW-0106">Calcium</keyword>
<dbReference type="Gene3D" id="1.10.1400.10">
    <property type="match status" value="1"/>
</dbReference>
<dbReference type="InterPro" id="IPR029055">
    <property type="entry name" value="Ntn_hydrolases_N"/>
</dbReference>
<dbReference type="KEGG" id="mik:FOE78_19895"/>
<dbReference type="PIRSF" id="PIRSF001227">
    <property type="entry name" value="Pen_acylase"/>
    <property type="match status" value="1"/>
</dbReference>
<dbReference type="InterPro" id="IPR002692">
    <property type="entry name" value="S45"/>
</dbReference>
<dbReference type="InterPro" id="IPR014395">
    <property type="entry name" value="Pen/GL7ACA/AHL_acylase"/>
</dbReference>
<feature type="binding site" evidence="5">
    <location>
        <position position="246"/>
    </location>
    <ligand>
        <name>Ca(2+)</name>
        <dbReference type="ChEBI" id="CHEBI:29108"/>
    </ligand>
</feature>
<keyword evidence="2" id="KW-0378">Hydrolase</keyword>
<dbReference type="OrthoDB" id="5240333at2"/>
<dbReference type="RefSeq" id="WP_143987821.1">
    <property type="nucleotide sequence ID" value="NZ_CP041692.1"/>
</dbReference>
<gene>
    <name evidence="6" type="ORF">FOE78_19895</name>
</gene>
<dbReference type="GO" id="GO:0046872">
    <property type="term" value="F:metal ion binding"/>
    <property type="evidence" value="ECO:0007669"/>
    <property type="project" value="UniProtKB-KW"/>
</dbReference>
<protein>
    <submittedName>
        <fullName evidence="6">Penicillin acylase family protein</fullName>
    </submittedName>
</protein>
<organism evidence="6 7">
    <name type="scientific">Microlunatus elymi</name>
    <dbReference type="NCBI Taxonomy" id="2596828"/>
    <lineage>
        <taxon>Bacteria</taxon>
        <taxon>Bacillati</taxon>
        <taxon>Actinomycetota</taxon>
        <taxon>Actinomycetes</taxon>
        <taxon>Propionibacteriales</taxon>
        <taxon>Propionibacteriaceae</taxon>
        <taxon>Microlunatus</taxon>
    </lineage>
</organism>
<dbReference type="PANTHER" id="PTHR34218">
    <property type="entry name" value="PEPTIDASE S45 PENICILLIN AMIDASE"/>
    <property type="match status" value="1"/>
</dbReference>
<dbReference type="InterPro" id="IPR043146">
    <property type="entry name" value="Penicillin_amidase_N_B-knob"/>
</dbReference>
<dbReference type="EMBL" id="CP041692">
    <property type="protein sequence ID" value="QDP97867.1"/>
    <property type="molecule type" value="Genomic_DNA"/>
</dbReference>
<name>A0A516Q364_9ACTN</name>
<evidence type="ECO:0000313" key="7">
    <source>
        <dbReference type="Proteomes" id="UP000319263"/>
    </source>
</evidence>
<dbReference type="Gene3D" id="1.10.439.10">
    <property type="entry name" value="Penicillin Amidohydrolase, domain 1"/>
    <property type="match status" value="1"/>
</dbReference>
<dbReference type="AlphaFoldDB" id="A0A516Q364"/>
<reference evidence="6 7" key="1">
    <citation type="submission" date="2019-07" db="EMBL/GenBank/DDBJ databases">
        <title>Microlunatus dokdonensis sp. nov. isolated from the rhizospheric soil of the wild plant Elymus tsukushiensis.</title>
        <authorList>
            <person name="Ghim S.-Y."/>
            <person name="Hwang Y.-J."/>
            <person name="Son J.-S."/>
            <person name="Shin J.-H."/>
        </authorList>
    </citation>
    <scope>NUCLEOTIDE SEQUENCE [LARGE SCALE GENOMIC DNA]</scope>
    <source>
        <strain evidence="6 7">KUDC0627</strain>
    </source>
</reference>
<evidence type="ECO:0000256" key="4">
    <source>
        <dbReference type="PIRSR" id="PIRSR001227-1"/>
    </source>
</evidence>
<feature type="active site" description="Nucleophile" evidence="4">
    <location>
        <position position="170"/>
    </location>
</feature>
<evidence type="ECO:0000256" key="2">
    <source>
        <dbReference type="ARBA" id="ARBA00022801"/>
    </source>
</evidence>
<keyword evidence="3" id="KW-0865">Zymogen</keyword>
<dbReference type="InterPro" id="IPR043147">
    <property type="entry name" value="Penicillin_amidase_A-knob"/>
</dbReference>
<dbReference type="Proteomes" id="UP000319263">
    <property type="component" value="Chromosome"/>
</dbReference>
<dbReference type="GO" id="GO:0016811">
    <property type="term" value="F:hydrolase activity, acting on carbon-nitrogen (but not peptide) bonds, in linear amides"/>
    <property type="evidence" value="ECO:0007669"/>
    <property type="project" value="InterPro"/>
</dbReference>
<feature type="binding site" evidence="5">
    <location>
        <position position="243"/>
    </location>
    <ligand>
        <name>Ca(2+)</name>
        <dbReference type="ChEBI" id="CHEBI:29108"/>
    </ligand>
</feature>
<dbReference type="Gene3D" id="2.30.120.10">
    <property type="match status" value="1"/>
</dbReference>
<keyword evidence="5" id="KW-0479">Metal-binding</keyword>
<accession>A0A516Q364</accession>
<dbReference type="SUPFAM" id="SSF56235">
    <property type="entry name" value="N-terminal nucleophile aminohydrolases (Ntn hydrolases)"/>
    <property type="match status" value="1"/>
</dbReference>
<dbReference type="PANTHER" id="PTHR34218:SF4">
    <property type="entry name" value="ACYL-HOMOSERINE LACTONE ACYLASE QUIP"/>
    <property type="match status" value="1"/>
</dbReference>
<keyword evidence="7" id="KW-1185">Reference proteome</keyword>